<protein>
    <recommendedName>
        <fullName evidence="2">Pheromone-regulated membrane protein 10</fullName>
    </recommendedName>
</protein>
<dbReference type="EMBL" id="SELW01000155">
    <property type="protein sequence ID" value="TID30340.1"/>
    <property type="molecule type" value="Genomic_DNA"/>
</dbReference>
<evidence type="ECO:0000313" key="12">
    <source>
        <dbReference type="Proteomes" id="UP000307173"/>
    </source>
</evidence>
<evidence type="ECO:0000256" key="2">
    <source>
        <dbReference type="ARBA" id="ARBA00019535"/>
    </source>
</evidence>
<dbReference type="InterPro" id="IPR051361">
    <property type="entry name" value="ThrE/Ser_Exporter"/>
</dbReference>
<evidence type="ECO:0000256" key="6">
    <source>
        <dbReference type="ARBA" id="ARBA00034125"/>
    </source>
</evidence>
<accession>A0A4V4NG26</accession>
<feature type="transmembrane region" description="Helical" evidence="8">
    <location>
        <begin position="589"/>
        <end position="607"/>
    </location>
</feature>
<reference evidence="11 12" key="1">
    <citation type="journal article" date="2019" name="Front. Genet.">
        <title>Whole-Genome Sequencing of the Opportunistic Yeast Pathogen Candida inconspicua Uncovers Its Hybrid Origin.</title>
        <authorList>
            <person name="Mixao V."/>
            <person name="Hansen A.P."/>
            <person name="Saus E."/>
            <person name="Boekhout T."/>
            <person name="Lass-Florl C."/>
            <person name="Gabaldon T."/>
        </authorList>
    </citation>
    <scope>NUCLEOTIDE SEQUENCE [LARGE SCALE GENOMIC DNA]</scope>
    <source>
        <strain evidence="11 12">CBS 180</strain>
    </source>
</reference>
<evidence type="ECO:0000256" key="1">
    <source>
        <dbReference type="ARBA" id="ARBA00004141"/>
    </source>
</evidence>
<dbReference type="GO" id="GO:0022857">
    <property type="term" value="F:transmembrane transporter activity"/>
    <property type="evidence" value="ECO:0007669"/>
    <property type="project" value="InterPro"/>
</dbReference>
<feature type="domain" description="Threonine/serine exporter-like N-terminal" evidence="9">
    <location>
        <begin position="457"/>
        <end position="698"/>
    </location>
</feature>
<feature type="transmembrane region" description="Helical" evidence="8">
    <location>
        <begin position="614"/>
        <end position="631"/>
    </location>
</feature>
<evidence type="ECO:0000256" key="5">
    <source>
        <dbReference type="ARBA" id="ARBA00023136"/>
    </source>
</evidence>
<evidence type="ECO:0000313" key="11">
    <source>
        <dbReference type="EMBL" id="TID30340.1"/>
    </source>
</evidence>
<dbReference type="InterPro" id="IPR010619">
    <property type="entry name" value="ThrE-like_N"/>
</dbReference>
<evidence type="ECO:0000256" key="7">
    <source>
        <dbReference type="SAM" id="MobiDB-lite"/>
    </source>
</evidence>
<feature type="region of interest" description="Disordered" evidence="7">
    <location>
        <begin position="1"/>
        <end position="66"/>
    </location>
</feature>
<feature type="compositionally biased region" description="Basic and acidic residues" evidence="7">
    <location>
        <begin position="21"/>
        <end position="31"/>
    </location>
</feature>
<comment type="similarity">
    <text evidence="6">Belongs to the ThrE exporter (TC 2.A.79) family.</text>
</comment>
<organism evidence="11 12">
    <name type="scientific">Pichia inconspicua</name>
    <dbReference type="NCBI Taxonomy" id="52247"/>
    <lineage>
        <taxon>Eukaryota</taxon>
        <taxon>Fungi</taxon>
        <taxon>Dikarya</taxon>
        <taxon>Ascomycota</taxon>
        <taxon>Saccharomycotina</taxon>
        <taxon>Pichiomycetes</taxon>
        <taxon>Pichiales</taxon>
        <taxon>Pichiaceae</taxon>
        <taxon>Pichia</taxon>
    </lineage>
</organism>
<feature type="domain" description="Threonine/Serine exporter ThrE" evidence="10">
    <location>
        <begin position="724"/>
        <end position="871"/>
    </location>
</feature>
<dbReference type="Pfam" id="PF06738">
    <property type="entry name" value="ThrE"/>
    <property type="match status" value="1"/>
</dbReference>
<dbReference type="PANTHER" id="PTHR31082:SF4">
    <property type="entry name" value="PHEROMONE-REGULATED MEMBRANE PROTEIN 10"/>
    <property type="match status" value="1"/>
</dbReference>
<dbReference type="OrthoDB" id="413008at2759"/>
<sequence>MSDRGRKHIKFGGLTPPPPAKARDDSRDRSRSRSRGRSLSRDRSRSRDRSPFGQFGAGFPTMMQNDSPIVEDDEVDIELGPILPRFSRSDKFQPESSEVDEILIPEKMNAQEIEDDFKKQFAKDTVLKPVPLKRKESKKPTIISHVESSTDCSTDSGFEEDDESDQHDNQEVNKTTNDNSSRHTSLKMRKSEESDSHSQSLEDAIEDINSNLDKSKPSGIFGWIQRRKPGNISLGHVLSNEKRSFTPEDIESKPPEKHSNKNILNLTNNLLSGKTLENSFYKNEDYDEILEDIGGFKLNLKKKRKGKQEKSAFDQKQQKEGSSNNKSFNSNKDTSGEGVTSSLMKLYNQIPDSSNDEFFSEFSDTGSRNSDTVLSKLHMNNMNERMRKFRNNGVFGSRESSRDSRRHSSLGIDQIKLPDFSVPKEDKKLKKIKRKSKKERAARITVHIVDLIHRQEFLLTLCKAFMLFGAPNHRLEEYMSLAAKVLEVEATFIYLPGMMLVNFSDPVTRTSDLKLVRVGQGLNLDKLDKSHDIYEAVVYDRMGVDEASELLNQLFNSSDYFNVYWLILLYGLSSMFVLCFFNGAWLDMIPSFILGSLLGFFQCVIAPKNAIYSSVFEVGSAILIAFVGRAVGSIAQGKYFCFSAIVLSGLCMILPGYMILRGALEIQSRSIVSGVVGMFYAIIYSLFLGFGLTLGSALYGWFDKNAYNKTTCSNIGHIDDIWKLLFVPLFNVFLSLATQARWNQISIMTIVGCGGYVVTYFSSLHFSVTQFNSALGAFTVGVLSDIYDRWGKRYKRFGHCSTKFTTMITGIFDLVPGGFAARNVLSGGLNQLSSSKNGTAATEASSNTLTFGISMIEIAIGITVGLFVSALVVYPFGKPRSAGVSIGL</sequence>
<dbReference type="PANTHER" id="PTHR31082">
    <property type="entry name" value="PHEROMONE-REGULATED MEMBRANE PROTEIN 10"/>
    <property type="match status" value="1"/>
</dbReference>
<feature type="compositionally biased region" description="Polar residues" evidence="7">
    <location>
        <begin position="172"/>
        <end position="183"/>
    </location>
</feature>
<feature type="compositionally biased region" description="Basic residues" evidence="7">
    <location>
        <begin position="1"/>
        <end position="10"/>
    </location>
</feature>
<dbReference type="Proteomes" id="UP000307173">
    <property type="component" value="Unassembled WGS sequence"/>
</dbReference>
<feature type="transmembrane region" description="Helical" evidence="8">
    <location>
        <begin position="563"/>
        <end position="583"/>
    </location>
</feature>
<feature type="transmembrane region" description="Helical" evidence="8">
    <location>
        <begin position="855"/>
        <end position="876"/>
    </location>
</feature>
<evidence type="ECO:0000256" key="4">
    <source>
        <dbReference type="ARBA" id="ARBA00022989"/>
    </source>
</evidence>
<keyword evidence="12" id="KW-1185">Reference proteome</keyword>
<gene>
    <name evidence="11" type="ORF">CANINC_001042</name>
</gene>
<feature type="transmembrane region" description="Helical" evidence="8">
    <location>
        <begin position="637"/>
        <end position="660"/>
    </location>
</feature>
<evidence type="ECO:0000256" key="3">
    <source>
        <dbReference type="ARBA" id="ARBA00022692"/>
    </source>
</evidence>
<dbReference type="STRING" id="52247.A0A4V4NG26"/>
<feature type="transmembrane region" description="Helical" evidence="8">
    <location>
        <begin position="745"/>
        <end position="762"/>
    </location>
</feature>
<keyword evidence="3 8" id="KW-0812">Transmembrane</keyword>
<dbReference type="AlphaFoldDB" id="A0A4V4NG26"/>
<name>A0A4V4NG26_9ASCO</name>
<feature type="compositionally biased region" description="Basic and acidic residues" evidence="7">
    <location>
        <begin position="239"/>
        <end position="259"/>
    </location>
</feature>
<evidence type="ECO:0000259" key="10">
    <source>
        <dbReference type="Pfam" id="PF12821"/>
    </source>
</evidence>
<dbReference type="GO" id="GO:0016020">
    <property type="term" value="C:membrane"/>
    <property type="evidence" value="ECO:0007669"/>
    <property type="project" value="UniProtKB-SubCell"/>
</dbReference>
<feature type="compositionally biased region" description="Low complexity" evidence="7">
    <location>
        <begin position="322"/>
        <end position="332"/>
    </location>
</feature>
<feature type="region of interest" description="Disordered" evidence="7">
    <location>
        <begin position="304"/>
        <end position="339"/>
    </location>
</feature>
<dbReference type="InterPro" id="IPR024528">
    <property type="entry name" value="ThrE_2"/>
</dbReference>
<feature type="region of interest" description="Disordered" evidence="7">
    <location>
        <begin position="120"/>
        <end position="261"/>
    </location>
</feature>
<evidence type="ECO:0000259" key="9">
    <source>
        <dbReference type="Pfam" id="PF06738"/>
    </source>
</evidence>
<proteinExistence type="inferred from homology"/>
<feature type="compositionally biased region" description="Basic and acidic residues" evidence="7">
    <location>
        <begin position="39"/>
        <end position="50"/>
    </location>
</feature>
<evidence type="ECO:0000256" key="8">
    <source>
        <dbReference type="SAM" id="Phobius"/>
    </source>
</evidence>
<feature type="compositionally biased region" description="Polar residues" evidence="7">
    <location>
        <begin position="146"/>
        <end position="156"/>
    </location>
</feature>
<keyword evidence="4 8" id="KW-1133">Transmembrane helix</keyword>
<feature type="compositionally biased region" description="Basic and acidic residues" evidence="7">
    <location>
        <begin position="308"/>
        <end position="319"/>
    </location>
</feature>
<feature type="transmembrane region" description="Helical" evidence="8">
    <location>
        <begin position="672"/>
        <end position="701"/>
    </location>
</feature>
<keyword evidence="5 8" id="KW-0472">Membrane</keyword>
<dbReference type="Pfam" id="PF12821">
    <property type="entry name" value="ThrE_2"/>
    <property type="match status" value="1"/>
</dbReference>
<comment type="subcellular location">
    <subcellularLocation>
        <location evidence="1">Membrane</location>
        <topology evidence="1">Multi-pass membrane protein</topology>
    </subcellularLocation>
</comment>
<comment type="caution">
    <text evidence="11">The sequence shown here is derived from an EMBL/GenBank/DDBJ whole genome shotgun (WGS) entry which is preliminary data.</text>
</comment>